<keyword evidence="9 13" id="KW-0418">Kinase</keyword>
<dbReference type="AlphaFoldDB" id="A0A229FY39"/>
<dbReference type="HAMAP" id="MF_00409">
    <property type="entry name" value="LpxK"/>
    <property type="match status" value="1"/>
</dbReference>
<feature type="compositionally biased region" description="Polar residues" evidence="14">
    <location>
        <begin position="99"/>
        <end position="117"/>
    </location>
</feature>
<dbReference type="GO" id="GO:0009029">
    <property type="term" value="F:lipid-A 4'-kinase activity"/>
    <property type="evidence" value="ECO:0007669"/>
    <property type="project" value="UniProtKB-UniRule"/>
</dbReference>
<dbReference type="SUPFAM" id="SSF52540">
    <property type="entry name" value="P-loop containing nucleoside triphosphate hydrolases"/>
    <property type="match status" value="1"/>
</dbReference>
<evidence type="ECO:0000256" key="8">
    <source>
        <dbReference type="ARBA" id="ARBA00022741"/>
    </source>
</evidence>
<dbReference type="GO" id="GO:0005524">
    <property type="term" value="F:ATP binding"/>
    <property type="evidence" value="ECO:0007669"/>
    <property type="project" value="UniProtKB-UniRule"/>
</dbReference>
<dbReference type="InterPro" id="IPR027417">
    <property type="entry name" value="P-loop_NTPase"/>
</dbReference>
<dbReference type="UniPathway" id="UPA00359">
    <property type="reaction ID" value="UER00482"/>
</dbReference>
<keyword evidence="8 13" id="KW-0547">Nucleotide-binding</keyword>
<dbReference type="Pfam" id="PF02606">
    <property type="entry name" value="LpxK"/>
    <property type="match status" value="1"/>
</dbReference>
<dbReference type="RefSeq" id="WP_089515596.1">
    <property type="nucleotide sequence ID" value="NZ_NJGG01000001.1"/>
</dbReference>
<dbReference type="PANTHER" id="PTHR42724:SF1">
    <property type="entry name" value="TETRAACYLDISACCHARIDE 4'-KINASE, MITOCHONDRIAL-RELATED"/>
    <property type="match status" value="1"/>
</dbReference>
<comment type="function">
    <text evidence="1 13">Transfers the gamma-phosphate of ATP to the 4'-position of a tetraacyldisaccharide 1-phosphate intermediate (termed DS-1-P) to form tetraacyldisaccharide 1,4'-bis-phosphate (lipid IVA).</text>
</comment>
<dbReference type="PANTHER" id="PTHR42724">
    <property type="entry name" value="TETRAACYLDISACCHARIDE 4'-KINASE"/>
    <property type="match status" value="1"/>
</dbReference>
<protein>
    <recommendedName>
        <fullName evidence="4 13">Tetraacyldisaccharide 4'-kinase</fullName>
        <ecNumber evidence="3 13">2.7.1.130</ecNumber>
    </recommendedName>
    <alternativeName>
        <fullName evidence="12 13">Lipid A 4'-kinase</fullName>
    </alternativeName>
</protein>
<feature type="region of interest" description="Disordered" evidence="14">
    <location>
        <begin position="99"/>
        <end position="124"/>
    </location>
</feature>
<proteinExistence type="inferred from homology"/>
<evidence type="ECO:0000256" key="5">
    <source>
        <dbReference type="ARBA" id="ARBA00022516"/>
    </source>
</evidence>
<evidence type="ECO:0000256" key="6">
    <source>
        <dbReference type="ARBA" id="ARBA00022556"/>
    </source>
</evidence>
<evidence type="ECO:0000256" key="13">
    <source>
        <dbReference type="HAMAP-Rule" id="MF_00409"/>
    </source>
</evidence>
<accession>A0A229FY39</accession>
<dbReference type="GO" id="GO:0009245">
    <property type="term" value="P:lipid A biosynthetic process"/>
    <property type="evidence" value="ECO:0007669"/>
    <property type="project" value="UniProtKB-UniRule"/>
</dbReference>
<evidence type="ECO:0000256" key="7">
    <source>
        <dbReference type="ARBA" id="ARBA00022679"/>
    </source>
</evidence>
<evidence type="ECO:0000256" key="1">
    <source>
        <dbReference type="ARBA" id="ARBA00002274"/>
    </source>
</evidence>
<dbReference type="OrthoDB" id="9766423at2"/>
<dbReference type="GO" id="GO:0009244">
    <property type="term" value="P:lipopolysaccharide core region biosynthetic process"/>
    <property type="evidence" value="ECO:0007669"/>
    <property type="project" value="TreeGrafter"/>
</dbReference>
<evidence type="ECO:0000256" key="9">
    <source>
        <dbReference type="ARBA" id="ARBA00022777"/>
    </source>
</evidence>
<evidence type="ECO:0000256" key="10">
    <source>
        <dbReference type="ARBA" id="ARBA00022840"/>
    </source>
</evidence>
<dbReference type="EC" id="2.7.1.130" evidence="3 13"/>
<dbReference type="Proteomes" id="UP000215188">
    <property type="component" value="Unassembled WGS sequence"/>
</dbReference>
<evidence type="ECO:0000256" key="4">
    <source>
        <dbReference type="ARBA" id="ARBA00016436"/>
    </source>
</evidence>
<evidence type="ECO:0000256" key="3">
    <source>
        <dbReference type="ARBA" id="ARBA00012071"/>
    </source>
</evidence>
<comment type="pathway">
    <text evidence="2 13">Glycolipid biosynthesis; lipid IV(A) biosynthesis; lipid IV(A) from (3R)-3-hydroxytetradecanoyl-[acyl-carrier-protein] and UDP-N-acetyl-alpha-D-glucosamine: step 6/6.</text>
</comment>
<keyword evidence="7 13" id="KW-0808">Transferase</keyword>
<name>A0A229FY39_9BURK</name>
<dbReference type="GO" id="GO:0005886">
    <property type="term" value="C:plasma membrane"/>
    <property type="evidence" value="ECO:0007669"/>
    <property type="project" value="TreeGrafter"/>
</dbReference>
<evidence type="ECO:0000256" key="11">
    <source>
        <dbReference type="ARBA" id="ARBA00023098"/>
    </source>
</evidence>
<gene>
    <name evidence="13" type="primary">lpxK</name>
    <name evidence="15" type="ORF">AOC33_04015</name>
</gene>
<dbReference type="InterPro" id="IPR003758">
    <property type="entry name" value="LpxK"/>
</dbReference>
<evidence type="ECO:0000256" key="2">
    <source>
        <dbReference type="ARBA" id="ARBA00004870"/>
    </source>
</evidence>
<sequence>MSQQKITQNTQHLQAPAFWEKRGLKALLLWPASLIFSWLTGLRKALYAMGILRSESISVPLVIVGNIRVGGTGKTPTVLAIAKALHLHGFKPGIISRGYQSNSSNAQSDPQEVTPESSPIEHGDEPCYMAQELADQKTPVMVHSHRVTAAKALMIKHPDVNVIISDDGLQHYTLKRWPAREGGRDIELVVRDAREEGNQWLMPAGPLREKPDRARDFTLNIVGTEATTIKALPPYFQDAPNFSLPVKIDHLYQLATPSRRMALNAITQLLDPNEDSEKQLLAAAGLGNPKKFFDLLRSTGLKFQEMALPDHFDFATNPFKENTAKVILITEKDAVKCKQFNDYKDDERIWVLPITVDLPKDFVSQMVEILKRPQP</sequence>
<comment type="similarity">
    <text evidence="13">Belongs to the LpxK family.</text>
</comment>
<keyword evidence="10 13" id="KW-0067">ATP-binding</keyword>
<evidence type="ECO:0000256" key="12">
    <source>
        <dbReference type="ARBA" id="ARBA00029757"/>
    </source>
</evidence>
<keyword evidence="5 13" id="KW-0444">Lipid biosynthesis</keyword>
<reference evidence="15 16" key="1">
    <citation type="submission" date="2017-06" db="EMBL/GenBank/DDBJ databases">
        <title>Reclassification of a Polynucleobacter cosmopolitanus strain isolated from tropical Lake Victoria as Polynucleobacter victoriensis comb. nov.</title>
        <authorList>
            <person name="Hahn M.W."/>
        </authorList>
    </citation>
    <scope>NUCLEOTIDE SEQUENCE [LARGE SCALE GENOMIC DNA]</scope>
    <source>
        <strain evidence="15 16">MWH-MoIso2</strain>
    </source>
</reference>
<evidence type="ECO:0000313" key="16">
    <source>
        <dbReference type="Proteomes" id="UP000215188"/>
    </source>
</evidence>
<organism evidence="15 16">
    <name type="scientific">Polynucleobacter cosmopolitanus</name>
    <dbReference type="NCBI Taxonomy" id="351345"/>
    <lineage>
        <taxon>Bacteria</taxon>
        <taxon>Pseudomonadati</taxon>
        <taxon>Pseudomonadota</taxon>
        <taxon>Betaproteobacteria</taxon>
        <taxon>Burkholderiales</taxon>
        <taxon>Burkholderiaceae</taxon>
        <taxon>Polynucleobacter</taxon>
    </lineage>
</organism>
<feature type="binding site" evidence="13">
    <location>
        <begin position="68"/>
        <end position="75"/>
    </location>
    <ligand>
        <name>ATP</name>
        <dbReference type="ChEBI" id="CHEBI:30616"/>
    </ligand>
</feature>
<keyword evidence="16" id="KW-1185">Reference proteome</keyword>
<dbReference type="EMBL" id="NJGG01000001">
    <property type="protein sequence ID" value="OXL16570.1"/>
    <property type="molecule type" value="Genomic_DNA"/>
</dbReference>
<evidence type="ECO:0000256" key="14">
    <source>
        <dbReference type="SAM" id="MobiDB-lite"/>
    </source>
</evidence>
<keyword evidence="11 13" id="KW-0443">Lipid metabolism</keyword>
<evidence type="ECO:0000313" key="15">
    <source>
        <dbReference type="EMBL" id="OXL16570.1"/>
    </source>
</evidence>
<comment type="catalytic activity">
    <reaction evidence="13">
        <text>a lipid A disaccharide + ATP = a lipid IVA + ADP + H(+)</text>
        <dbReference type="Rhea" id="RHEA:67840"/>
        <dbReference type="ChEBI" id="CHEBI:15378"/>
        <dbReference type="ChEBI" id="CHEBI:30616"/>
        <dbReference type="ChEBI" id="CHEBI:176343"/>
        <dbReference type="ChEBI" id="CHEBI:176425"/>
        <dbReference type="ChEBI" id="CHEBI:456216"/>
        <dbReference type="EC" id="2.7.1.130"/>
    </reaction>
</comment>
<dbReference type="NCBIfam" id="TIGR00682">
    <property type="entry name" value="lpxK"/>
    <property type="match status" value="1"/>
</dbReference>
<keyword evidence="6 13" id="KW-0441">Lipid A biosynthesis</keyword>
<comment type="caution">
    <text evidence="15">The sequence shown here is derived from an EMBL/GenBank/DDBJ whole genome shotgun (WGS) entry which is preliminary data.</text>
</comment>